<dbReference type="Proteomes" id="UP000765509">
    <property type="component" value="Unassembled WGS sequence"/>
</dbReference>
<name>A0A9Q3HNN5_9BASI</name>
<evidence type="ECO:0000313" key="2">
    <source>
        <dbReference type="Proteomes" id="UP000765509"/>
    </source>
</evidence>
<evidence type="ECO:0000313" key="1">
    <source>
        <dbReference type="EMBL" id="MBW0512081.1"/>
    </source>
</evidence>
<organism evidence="1 2">
    <name type="scientific">Austropuccinia psidii MF-1</name>
    <dbReference type="NCBI Taxonomy" id="1389203"/>
    <lineage>
        <taxon>Eukaryota</taxon>
        <taxon>Fungi</taxon>
        <taxon>Dikarya</taxon>
        <taxon>Basidiomycota</taxon>
        <taxon>Pucciniomycotina</taxon>
        <taxon>Pucciniomycetes</taxon>
        <taxon>Pucciniales</taxon>
        <taxon>Sphaerophragmiaceae</taxon>
        <taxon>Austropuccinia</taxon>
    </lineage>
</organism>
<sequence>MILVKQKDKILAVFHREGNLFAMKLQVPTIYSIAIINPDCATTMSLTLLLDGGGNPTWSQVGANWPRHIFYGQLSPLCVLWHPCHNTFPWPFYGLSHILPSLAFLANSHFTNPQAFIFDFGLGGSFCLLGASRPPSPHPWIQGHPFHYWGFGLNGLFGPFGPPTARGP</sequence>
<proteinExistence type="predicted"/>
<keyword evidence="2" id="KW-1185">Reference proteome</keyword>
<reference evidence="1" key="1">
    <citation type="submission" date="2021-03" db="EMBL/GenBank/DDBJ databases">
        <title>Draft genome sequence of rust myrtle Austropuccinia psidii MF-1, a brazilian biotype.</title>
        <authorList>
            <person name="Quecine M.C."/>
            <person name="Pachon D.M.R."/>
            <person name="Bonatelli M.L."/>
            <person name="Correr F.H."/>
            <person name="Franceschini L.M."/>
            <person name="Leite T.F."/>
            <person name="Margarido G.R.A."/>
            <person name="Almeida C.A."/>
            <person name="Ferrarezi J.A."/>
            <person name="Labate C.A."/>
        </authorList>
    </citation>
    <scope>NUCLEOTIDE SEQUENCE</scope>
    <source>
        <strain evidence="1">MF-1</strain>
    </source>
</reference>
<protein>
    <submittedName>
        <fullName evidence="1">Uncharacterized protein</fullName>
    </submittedName>
</protein>
<gene>
    <name evidence="1" type="ORF">O181_051796</name>
</gene>
<dbReference type="OrthoDB" id="8053277at2759"/>
<dbReference type="EMBL" id="AVOT02022583">
    <property type="protein sequence ID" value="MBW0512081.1"/>
    <property type="molecule type" value="Genomic_DNA"/>
</dbReference>
<accession>A0A9Q3HNN5</accession>
<comment type="caution">
    <text evidence="1">The sequence shown here is derived from an EMBL/GenBank/DDBJ whole genome shotgun (WGS) entry which is preliminary data.</text>
</comment>
<dbReference type="AlphaFoldDB" id="A0A9Q3HNN5"/>